<feature type="domain" description="Putative zinc-finger" evidence="12">
    <location>
        <begin position="6"/>
        <end position="37"/>
    </location>
</feature>
<feature type="domain" description="Anti-sigma K factor RskA C-terminal" evidence="11">
    <location>
        <begin position="102"/>
        <end position="236"/>
    </location>
</feature>
<keyword evidence="8" id="KW-0804">Transcription</keyword>
<gene>
    <name evidence="13" type="ORF">GCM10009843_39750</name>
</gene>
<protein>
    <recommendedName>
        <fullName evidence="10">Regulator of SigK</fullName>
    </recommendedName>
    <alternativeName>
        <fullName evidence="9">Sigma-K anti-sigma factor RskA</fullName>
    </alternativeName>
</protein>
<keyword evidence="14" id="KW-1185">Reference proteome</keyword>
<dbReference type="EMBL" id="BAAAQQ010000014">
    <property type="protein sequence ID" value="GAA2133833.1"/>
    <property type="molecule type" value="Genomic_DNA"/>
</dbReference>
<evidence type="ECO:0000256" key="3">
    <source>
        <dbReference type="ARBA" id="ARBA00022475"/>
    </source>
</evidence>
<dbReference type="InterPro" id="IPR018764">
    <property type="entry name" value="RskA_C"/>
</dbReference>
<keyword evidence="5" id="KW-1133">Transmembrane helix</keyword>
<evidence type="ECO:0000256" key="1">
    <source>
        <dbReference type="ARBA" id="ARBA00004167"/>
    </source>
</evidence>
<evidence type="ECO:0000259" key="12">
    <source>
        <dbReference type="Pfam" id="PF13490"/>
    </source>
</evidence>
<evidence type="ECO:0000256" key="10">
    <source>
        <dbReference type="ARBA" id="ARBA00030803"/>
    </source>
</evidence>
<evidence type="ECO:0000256" key="9">
    <source>
        <dbReference type="ARBA" id="ARBA00029829"/>
    </source>
</evidence>
<name>A0ABN2YY58_9ACTN</name>
<reference evidence="13 14" key="1">
    <citation type="journal article" date="2019" name="Int. J. Syst. Evol. Microbiol.">
        <title>The Global Catalogue of Microorganisms (GCM) 10K type strain sequencing project: providing services to taxonomists for standard genome sequencing and annotation.</title>
        <authorList>
            <consortium name="The Broad Institute Genomics Platform"/>
            <consortium name="The Broad Institute Genome Sequencing Center for Infectious Disease"/>
            <person name="Wu L."/>
            <person name="Ma J."/>
        </authorList>
    </citation>
    <scope>NUCLEOTIDE SEQUENCE [LARGE SCALE GENOMIC DNA]</scope>
    <source>
        <strain evidence="13 14">JCM 16021</strain>
    </source>
</reference>
<evidence type="ECO:0000313" key="14">
    <source>
        <dbReference type="Proteomes" id="UP001500575"/>
    </source>
</evidence>
<keyword evidence="3" id="KW-1003">Cell membrane</keyword>
<dbReference type="Pfam" id="PF10099">
    <property type="entry name" value="RskA_C"/>
    <property type="match status" value="1"/>
</dbReference>
<dbReference type="PANTHER" id="PTHR37461:SF1">
    <property type="entry name" value="ANTI-SIGMA-K FACTOR RSKA"/>
    <property type="match status" value="1"/>
</dbReference>
<dbReference type="Proteomes" id="UP001500575">
    <property type="component" value="Unassembled WGS sequence"/>
</dbReference>
<comment type="subcellular location">
    <subcellularLocation>
        <location evidence="2">Cell membrane</location>
    </subcellularLocation>
    <subcellularLocation>
        <location evidence="1">Membrane</location>
        <topology evidence="1">Single-pass membrane protein</topology>
    </subcellularLocation>
</comment>
<evidence type="ECO:0000259" key="11">
    <source>
        <dbReference type="Pfam" id="PF10099"/>
    </source>
</evidence>
<evidence type="ECO:0000256" key="8">
    <source>
        <dbReference type="ARBA" id="ARBA00023163"/>
    </source>
</evidence>
<evidence type="ECO:0000256" key="7">
    <source>
        <dbReference type="ARBA" id="ARBA00023136"/>
    </source>
</evidence>
<dbReference type="Gene3D" id="1.10.10.1320">
    <property type="entry name" value="Anti-sigma factor, zinc-finger domain"/>
    <property type="match status" value="1"/>
</dbReference>
<keyword evidence="6" id="KW-0805">Transcription regulation</keyword>
<dbReference type="PANTHER" id="PTHR37461">
    <property type="entry name" value="ANTI-SIGMA-K FACTOR RSKA"/>
    <property type="match status" value="1"/>
</dbReference>
<keyword evidence="4" id="KW-0812">Transmembrane</keyword>
<dbReference type="InterPro" id="IPR051474">
    <property type="entry name" value="Anti-sigma-K/W_factor"/>
</dbReference>
<proteinExistence type="predicted"/>
<dbReference type="Pfam" id="PF13490">
    <property type="entry name" value="zf-HC2"/>
    <property type="match status" value="1"/>
</dbReference>
<comment type="caution">
    <text evidence="13">The sequence shown here is derived from an EMBL/GenBank/DDBJ whole genome shotgun (WGS) entry which is preliminary data.</text>
</comment>
<dbReference type="RefSeq" id="WP_344305607.1">
    <property type="nucleotide sequence ID" value="NZ_BAAAQQ010000014.1"/>
</dbReference>
<organism evidence="13 14">
    <name type="scientific">Nocardioides bigeumensis</name>
    <dbReference type="NCBI Taxonomy" id="433657"/>
    <lineage>
        <taxon>Bacteria</taxon>
        <taxon>Bacillati</taxon>
        <taxon>Actinomycetota</taxon>
        <taxon>Actinomycetes</taxon>
        <taxon>Propionibacteriales</taxon>
        <taxon>Nocardioidaceae</taxon>
        <taxon>Nocardioides</taxon>
    </lineage>
</organism>
<evidence type="ECO:0000256" key="5">
    <source>
        <dbReference type="ARBA" id="ARBA00022989"/>
    </source>
</evidence>
<dbReference type="InterPro" id="IPR041916">
    <property type="entry name" value="Anti_sigma_zinc_sf"/>
</dbReference>
<accession>A0ABN2YY58</accession>
<sequence>MTEHAVHLLSGAYAVGALDDFERARFEAHLETCADCRQEVAGLLETTALLAETTAVAPPAHVRDAVLAGIATVRPLPPVIEKTAAGSTPGARRASGRRWFPAVVAAAVLTVVGVGVAVTQPWADDTTSQRQISAADQIIGASDVEMVNLDLEGGGHATVYRSKEHGRAVIVTKDMPAAPDGKVYELWLQRGAEMVAAGLMPDRADQTFVLEGDATDAIGVGITIEPEGGSEEPSLPPVALIELA</sequence>
<evidence type="ECO:0000256" key="6">
    <source>
        <dbReference type="ARBA" id="ARBA00023015"/>
    </source>
</evidence>
<dbReference type="InterPro" id="IPR027383">
    <property type="entry name" value="Znf_put"/>
</dbReference>
<evidence type="ECO:0000313" key="13">
    <source>
        <dbReference type="EMBL" id="GAA2133833.1"/>
    </source>
</evidence>
<keyword evidence="7" id="KW-0472">Membrane</keyword>
<evidence type="ECO:0000256" key="2">
    <source>
        <dbReference type="ARBA" id="ARBA00004236"/>
    </source>
</evidence>
<evidence type="ECO:0000256" key="4">
    <source>
        <dbReference type="ARBA" id="ARBA00022692"/>
    </source>
</evidence>